<sequence>MTTVQSILARKTQERPTMITVHRAATVREAVRLMAEHGIGGLPVLAEDGTVAGIFTERDLLRRVVALDLDPASTTVDLVMTHPVVVGSPSTPLDECANVMTERRFRHLPIIDGDRLVGMVTVGDVLALRAAEQEVTIAELNRYVFDLR</sequence>
<feature type="domain" description="CBS" evidence="3">
    <location>
        <begin position="14"/>
        <end position="74"/>
    </location>
</feature>
<dbReference type="EMBL" id="CP007130">
    <property type="protein sequence ID" value="AHG93566.1"/>
    <property type="molecule type" value="Genomic_DNA"/>
</dbReference>
<dbReference type="InterPro" id="IPR046342">
    <property type="entry name" value="CBS_dom_sf"/>
</dbReference>
<protein>
    <submittedName>
        <fullName evidence="4">CBS domain containing protein</fullName>
    </submittedName>
</protein>
<gene>
    <name evidence="4" type="ORF">J421_6031</name>
</gene>
<geneLocation type="plasmid" evidence="4 5">
    <name>2</name>
</geneLocation>
<dbReference type="Proteomes" id="UP000019151">
    <property type="component" value="Plasmid 2"/>
</dbReference>
<proteinExistence type="predicted"/>
<dbReference type="Gene3D" id="3.10.580.10">
    <property type="entry name" value="CBS-domain"/>
    <property type="match status" value="1"/>
</dbReference>
<dbReference type="OrthoDB" id="9802114at2"/>
<dbReference type="PANTHER" id="PTHR43080:SF2">
    <property type="entry name" value="CBS DOMAIN-CONTAINING PROTEIN"/>
    <property type="match status" value="1"/>
</dbReference>
<dbReference type="PANTHER" id="PTHR43080">
    <property type="entry name" value="CBS DOMAIN-CONTAINING PROTEIN CBSX3, MITOCHONDRIAL"/>
    <property type="match status" value="1"/>
</dbReference>
<dbReference type="InParanoid" id="W0RS87"/>
<dbReference type="CDD" id="cd04623">
    <property type="entry name" value="CBS_pair_bac_euk"/>
    <property type="match status" value="1"/>
</dbReference>
<dbReference type="eggNOG" id="COG0517">
    <property type="taxonomic scope" value="Bacteria"/>
</dbReference>
<evidence type="ECO:0000313" key="5">
    <source>
        <dbReference type="Proteomes" id="UP000019151"/>
    </source>
</evidence>
<accession>W0RS87</accession>
<dbReference type="PROSITE" id="PS51371">
    <property type="entry name" value="CBS"/>
    <property type="match status" value="2"/>
</dbReference>
<dbReference type="SUPFAM" id="SSF54631">
    <property type="entry name" value="CBS-domain pair"/>
    <property type="match status" value="1"/>
</dbReference>
<feature type="domain" description="CBS" evidence="3">
    <location>
        <begin position="80"/>
        <end position="135"/>
    </location>
</feature>
<name>W0RS87_9BACT</name>
<keyword evidence="4" id="KW-0614">Plasmid</keyword>
<dbReference type="HOGENOM" id="CLU_040681_3_2_0"/>
<dbReference type="FunCoup" id="W0RS87">
    <property type="interactions" value="285"/>
</dbReference>
<dbReference type="Pfam" id="PF00571">
    <property type="entry name" value="CBS"/>
    <property type="match status" value="2"/>
</dbReference>
<evidence type="ECO:0000256" key="1">
    <source>
        <dbReference type="ARBA" id="ARBA00023122"/>
    </source>
</evidence>
<dbReference type="InterPro" id="IPR051257">
    <property type="entry name" value="Diverse_CBS-Domain"/>
</dbReference>
<organism evidence="4 5">
    <name type="scientific">Gemmatirosa kalamazoonensis</name>
    <dbReference type="NCBI Taxonomy" id="861299"/>
    <lineage>
        <taxon>Bacteria</taxon>
        <taxon>Pseudomonadati</taxon>
        <taxon>Gemmatimonadota</taxon>
        <taxon>Gemmatimonadia</taxon>
        <taxon>Gemmatimonadales</taxon>
        <taxon>Gemmatimonadaceae</taxon>
        <taxon>Gemmatirosa</taxon>
    </lineage>
</organism>
<dbReference type="InterPro" id="IPR044725">
    <property type="entry name" value="CBSX3_CBS_dom"/>
</dbReference>
<dbReference type="RefSeq" id="WP_025414866.1">
    <property type="nucleotide sequence ID" value="NZ_CP007130.1"/>
</dbReference>
<dbReference type="InterPro" id="IPR000644">
    <property type="entry name" value="CBS_dom"/>
</dbReference>
<keyword evidence="1 2" id="KW-0129">CBS domain</keyword>
<reference evidence="4 5" key="1">
    <citation type="journal article" date="2014" name="Genome Announc.">
        <title>Genome Sequence and Methylome of Soil Bacterium Gemmatirosa kalamazoonensis KBS708T, a Member of the Rarely Cultivated Gemmatimonadetes Phylum.</title>
        <authorList>
            <person name="Debruyn J.M."/>
            <person name="Radosevich M."/>
            <person name="Wommack K.E."/>
            <person name="Polson S.W."/>
            <person name="Hauser L.J."/>
            <person name="Fawaz M.N."/>
            <person name="Korlach J."/>
            <person name="Tsai Y.C."/>
        </authorList>
    </citation>
    <scope>NUCLEOTIDE SEQUENCE [LARGE SCALE GENOMIC DNA]</scope>
    <source>
        <strain evidence="4 5">KBS708</strain>
        <plasmid evidence="5">Plasmid 2</plasmid>
    </source>
</reference>
<dbReference type="AlphaFoldDB" id="W0RS87"/>
<dbReference type="SMART" id="SM00116">
    <property type="entry name" value="CBS"/>
    <property type="match status" value="2"/>
</dbReference>
<evidence type="ECO:0000313" key="4">
    <source>
        <dbReference type="EMBL" id="AHG93566.1"/>
    </source>
</evidence>
<dbReference type="KEGG" id="gba:J421_6031"/>
<keyword evidence="5" id="KW-1185">Reference proteome</keyword>
<evidence type="ECO:0000256" key="2">
    <source>
        <dbReference type="PROSITE-ProRule" id="PRU00703"/>
    </source>
</evidence>
<evidence type="ECO:0000259" key="3">
    <source>
        <dbReference type="PROSITE" id="PS51371"/>
    </source>
</evidence>